<protein>
    <recommendedName>
        <fullName evidence="1">Methyltransferase domain-containing protein</fullName>
    </recommendedName>
</protein>
<dbReference type="PANTHER" id="PTHR43591:SF110">
    <property type="entry name" value="RHODANESE DOMAIN-CONTAINING PROTEIN"/>
    <property type="match status" value="1"/>
</dbReference>
<dbReference type="EMBL" id="JAVRRG010000053">
    <property type="protein sequence ID" value="KAK5092738.1"/>
    <property type="molecule type" value="Genomic_DNA"/>
</dbReference>
<dbReference type="Pfam" id="PF13649">
    <property type="entry name" value="Methyltransf_25"/>
    <property type="match status" value="1"/>
</dbReference>
<organism evidence="2 3">
    <name type="scientific">Lithohypha guttulata</name>
    <dbReference type="NCBI Taxonomy" id="1690604"/>
    <lineage>
        <taxon>Eukaryota</taxon>
        <taxon>Fungi</taxon>
        <taxon>Dikarya</taxon>
        <taxon>Ascomycota</taxon>
        <taxon>Pezizomycotina</taxon>
        <taxon>Eurotiomycetes</taxon>
        <taxon>Chaetothyriomycetidae</taxon>
        <taxon>Chaetothyriales</taxon>
        <taxon>Trichomeriaceae</taxon>
        <taxon>Lithohypha</taxon>
    </lineage>
</organism>
<dbReference type="Gene3D" id="3.40.50.150">
    <property type="entry name" value="Vaccinia Virus protein VP39"/>
    <property type="match status" value="1"/>
</dbReference>
<dbReference type="InterPro" id="IPR041698">
    <property type="entry name" value="Methyltransf_25"/>
</dbReference>
<dbReference type="CDD" id="cd02440">
    <property type="entry name" value="AdoMet_MTases"/>
    <property type="match status" value="1"/>
</dbReference>
<gene>
    <name evidence="2" type="ORF">LTR24_004930</name>
</gene>
<evidence type="ECO:0000313" key="3">
    <source>
        <dbReference type="Proteomes" id="UP001345013"/>
    </source>
</evidence>
<feature type="domain" description="Methyltransferase" evidence="1">
    <location>
        <begin position="62"/>
        <end position="158"/>
    </location>
</feature>
<reference evidence="2 3" key="1">
    <citation type="submission" date="2023-08" db="EMBL/GenBank/DDBJ databases">
        <title>Black Yeasts Isolated from many extreme environments.</title>
        <authorList>
            <person name="Coleine C."/>
            <person name="Stajich J.E."/>
            <person name="Selbmann L."/>
        </authorList>
    </citation>
    <scope>NUCLEOTIDE SEQUENCE [LARGE SCALE GENOMIC DNA]</scope>
    <source>
        <strain evidence="2 3">CCFEE 5885</strain>
    </source>
</reference>
<dbReference type="InterPro" id="IPR029063">
    <property type="entry name" value="SAM-dependent_MTases_sf"/>
</dbReference>
<name>A0ABR0KC28_9EURO</name>
<dbReference type="Proteomes" id="UP001345013">
    <property type="component" value="Unassembled WGS sequence"/>
</dbReference>
<evidence type="ECO:0000313" key="2">
    <source>
        <dbReference type="EMBL" id="KAK5092738.1"/>
    </source>
</evidence>
<dbReference type="PANTHER" id="PTHR43591">
    <property type="entry name" value="METHYLTRANSFERASE"/>
    <property type="match status" value="1"/>
</dbReference>
<proteinExistence type="predicted"/>
<comment type="caution">
    <text evidence="2">The sequence shown here is derived from an EMBL/GenBank/DDBJ whole genome shotgun (WGS) entry which is preliminary data.</text>
</comment>
<dbReference type="SUPFAM" id="SSF53335">
    <property type="entry name" value="S-adenosyl-L-methionine-dependent methyltransferases"/>
    <property type="match status" value="1"/>
</dbReference>
<keyword evidence="3" id="KW-1185">Reference proteome</keyword>
<evidence type="ECO:0000259" key="1">
    <source>
        <dbReference type="Pfam" id="PF13649"/>
    </source>
</evidence>
<sequence length="296" mass="32889">MTSRTDSTEENVNMEKYWRTRDFKTSARLHLQHWLFQSTLGFVLIPSIREALANGRTTPLRVADLGCGNGAWLFECANLLPPSAQLYGFDIQPVHFPAATNIPPNVKLMERDVLDAKLPDDLVGSFDVVHIRAFGSLIRNSDCGPVLRAVERLLRPAGWLQWEEADTSAMTASAGRDDGARSCNMLLSVIKAGGRANGTTFDWFATVGDQVAAANFNYTNVVKFPLKSEQYKAWTEDYLLVYEEVAQMVPKEKDVPGAPLTREKYEGMFDQVVKETNEGAVIHSQHLIVIVGQKAA</sequence>
<accession>A0ABR0KC28</accession>